<dbReference type="InterPro" id="IPR003368">
    <property type="entry name" value="POMP_repeat"/>
</dbReference>
<comment type="subcellular location">
    <subcellularLocation>
        <location evidence="1">Cell envelope</location>
    </subcellularLocation>
    <subcellularLocation>
        <location evidence="2">Cell outer membrane</location>
    </subcellularLocation>
    <subcellularLocation>
        <location evidence="3">Secreted</location>
    </subcellularLocation>
</comment>
<dbReference type="GO" id="GO:0009279">
    <property type="term" value="C:cell outer membrane"/>
    <property type="evidence" value="ECO:0007669"/>
    <property type="project" value="UniProtKB-SubCell"/>
</dbReference>
<keyword evidence="7" id="KW-0998">Cell outer membrane</keyword>
<keyword evidence="4" id="KW-0964">Secreted</keyword>
<dbReference type="Pfam" id="PF02415">
    <property type="entry name" value="Chlam_PMP"/>
    <property type="match status" value="3"/>
</dbReference>
<name>Q253P3_CHLFF</name>
<reference evidence="9 10" key="1">
    <citation type="journal article" date="2006" name="DNA Res.">
        <title>Genome sequence of the cat pathogen, Chlamydophila felis.</title>
        <authorList>
            <person name="Azuma Y."/>
            <person name="Hirakawa H."/>
            <person name="Yamashita A."/>
            <person name="Cai Y."/>
            <person name="Rahman M.A."/>
            <person name="Suzuki H."/>
            <person name="Mitaku S."/>
            <person name="Toh H."/>
            <person name="Goto S."/>
            <person name="Murakami T."/>
            <person name="Sugi K."/>
            <person name="Hayashi H."/>
            <person name="Fukushi H."/>
            <person name="Hattori M."/>
            <person name="Kuhara S."/>
            <person name="Shirai M."/>
        </authorList>
    </citation>
    <scope>NUCLEOTIDE SEQUENCE [LARGE SCALE GENOMIC DNA]</scope>
    <source>
        <strain evidence="9 10">Fe/C-56</strain>
    </source>
</reference>
<dbReference type="STRING" id="264202.CF0723"/>
<organism evidence="9 10">
    <name type="scientific">Chlamydia felis (strain Fe/C-56)</name>
    <name type="common">Chlamydophila felis</name>
    <dbReference type="NCBI Taxonomy" id="264202"/>
    <lineage>
        <taxon>Bacteria</taxon>
        <taxon>Pseudomonadati</taxon>
        <taxon>Chlamydiota</taxon>
        <taxon>Chlamydiia</taxon>
        <taxon>Chlamydiales</taxon>
        <taxon>Chlamydiaceae</taxon>
        <taxon>Chlamydia/Chlamydophila group</taxon>
        <taxon>Chlamydia</taxon>
    </lineage>
</organism>
<feature type="signal peptide" evidence="8">
    <location>
        <begin position="1"/>
        <end position="23"/>
    </location>
</feature>
<dbReference type="GO" id="GO:0005576">
    <property type="term" value="C:extracellular region"/>
    <property type="evidence" value="ECO:0007669"/>
    <property type="project" value="UniProtKB-SubCell"/>
</dbReference>
<evidence type="ECO:0000256" key="6">
    <source>
        <dbReference type="ARBA" id="ARBA00023136"/>
    </source>
</evidence>
<dbReference type="Proteomes" id="UP000001260">
    <property type="component" value="Chromosome"/>
</dbReference>
<evidence type="ECO:0000313" key="9">
    <source>
        <dbReference type="EMBL" id="BAE81495.1"/>
    </source>
</evidence>
<sequence length="518" mass="53558">MKYPVYWFLVSSGLIASNTLSFAAAQQENLSSSDSYNGNTAGNATFTPKSTSNSDGTVYTCTGDVCIAYAGKTTPLSGSCFSQSAGDLSFIGNGYSLCFESITATGKPGAIETTVNDKNVSISDFSMFNCSFCPPGVTGSGAIKSMGTTTFDKDVNILFQKNCSSTAGGAVNCKGLVLKGTSGIANFIENKSSDNGGAIESSGESFIENNTGIISFLGNSSEKQGGAIHSENSITVSNNNSVVFSKNTTTGSSGSSGGAVYCNGNSQTPKLKFEGNKQLSFIENTSTTSGGAIYAKKLTINSGGTTVFSNNSTTNANPKGGAICLDTSGECSLTAELGDIIFDGNKIITTGNSSSIKRNAIDLNTSGKFTKLSAKEGFGIYFYDPIADSGDNTTAIELNKTENAINYTGKIVFSGETLSAQEKTQADNLTSTFKQPVTLSAGSLILKDGVTVEAKSFTQTQGSAVIMDVGTTLRTPSNDGDAITLPNLSINIASLGGVLLLLLKSNLKQQVSKLPLQI</sequence>
<protein>
    <submittedName>
        <fullName evidence="9">Outer membrane protein</fullName>
    </submittedName>
</protein>
<accession>Q253P3</accession>
<evidence type="ECO:0000256" key="7">
    <source>
        <dbReference type="ARBA" id="ARBA00023237"/>
    </source>
</evidence>
<evidence type="ECO:0000256" key="3">
    <source>
        <dbReference type="ARBA" id="ARBA00004613"/>
    </source>
</evidence>
<keyword evidence="6" id="KW-0472">Membrane</keyword>
<dbReference type="AlphaFoldDB" id="Q253P3"/>
<evidence type="ECO:0000256" key="2">
    <source>
        <dbReference type="ARBA" id="ARBA00004442"/>
    </source>
</evidence>
<dbReference type="eggNOG" id="COG3210">
    <property type="taxonomic scope" value="Bacteria"/>
</dbReference>
<feature type="chain" id="PRO_5004202833" evidence="8">
    <location>
        <begin position="24"/>
        <end position="518"/>
    </location>
</feature>
<keyword evidence="10" id="KW-1185">Reference proteome</keyword>
<dbReference type="HOGENOM" id="CLU_004549_0_1_0"/>
<dbReference type="NCBIfam" id="TIGR01376">
    <property type="entry name" value="POMP_repeat"/>
    <property type="match status" value="3"/>
</dbReference>
<gene>
    <name evidence="9" type="primary">omp13</name>
    <name evidence="9" type="ordered locus">CF0723</name>
</gene>
<evidence type="ECO:0000256" key="8">
    <source>
        <dbReference type="SAM" id="SignalP"/>
    </source>
</evidence>
<keyword evidence="5 8" id="KW-0732">Signal</keyword>
<evidence type="ECO:0000256" key="1">
    <source>
        <dbReference type="ARBA" id="ARBA00004196"/>
    </source>
</evidence>
<proteinExistence type="predicted"/>
<dbReference type="EMBL" id="AP006861">
    <property type="protein sequence ID" value="BAE81495.1"/>
    <property type="molecule type" value="Genomic_DNA"/>
</dbReference>
<evidence type="ECO:0000256" key="4">
    <source>
        <dbReference type="ARBA" id="ARBA00022525"/>
    </source>
</evidence>
<evidence type="ECO:0000313" key="10">
    <source>
        <dbReference type="Proteomes" id="UP000001260"/>
    </source>
</evidence>
<dbReference type="KEGG" id="cfe:CF0723"/>
<evidence type="ECO:0000256" key="5">
    <source>
        <dbReference type="ARBA" id="ARBA00022729"/>
    </source>
</evidence>